<dbReference type="Proteomes" id="UP001629462">
    <property type="component" value="Unassembled WGS sequence"/>
</dbReference>
<keyword evidence="1" id="KW-0472">Membrane</keyword>
<keyword evidence="1" id="KW-0812">Transmembrane</keyword>
<feature type="transmembrane region" description="Helical" evidence="1">
    <location>
        <begin position="105"/>
        <end position="124"/>
    </location>
</feature>
<evidence type="ECO:0000313" key="2">
    <source>
        <dbReference type="EMBL" id="MFM0520712.1"/>
    </source>
</evidence>
<proteinExistence type="predicted"/>
<keyword evidence="1" id="KW-1133">Transmembrane helix</keyword>
<feature type="transmembrane region" description="Helical" evidence="1">
    <location>
        <begin position="24"/>
        <end position="43"/>
    </location>
</feature>
<dbReference type="RefSeq" id="WP_408162688.1">
    <property type="nucleotide sequence ID" value="NZ_JAQQDB010000026.1"/>
</dbReference>
<keyword evidence="3" id="KW-1185">Reference proteome</keyword>
<feature type="transmembrane region" description="Helical" evidence="1">
    <location>
        <begin position="130"/>
        <end position="154"/>
    </location>
</feature>
<dbReference type="EMBL" id="JAQQDB010000026">
    <property type="protein sequence ID" value="MFM0520712.1"/>
    <property type="molecule type" value="Genomic_DNA"/>
</dbReference>
<comment type="caution">
    <text evidence="2">The sequence shown here is derived from an EMBL/GenBank/DDBJ whole genome shotgun (WGS) entry which is preliminary data.</text>
</comment>
<evidence type="ECO:0000313" key="3">
    <source>
        <dbReference type="Proteomes" id="UP001629462"/>
    </source>
</evidence>
<protein>
    <submittedName>
        <fullName evidence="2">Uncharacterized protein</fullName>
    </submittedName>
</protein>
<evidence type="ECO:0000256" key="1">
    <source>
        <dbReference type="SAM" id="Phobius"/>
    </source>
</evidence>
<reference evidence="2 3" key="1">
    <citation type="journal article" date="2024" name="Chem. Sci.">
        <title>Discovery of megapolipeptins by genome mining of a Burkholderiales bacteria collection.</title>
        <authorList>
            <person name="Paulo B.S."/>
            <person name="Recchia M.J.J."/>
            <person name="Lee S."/>
            <person name="Fergusson C.H."/>
            <person name="Romanowski S.B."/>
            <person name="Hernandez A."/>
            <person name="Krull N."/>
            <person name="Liu D.Y."/>
            <person name="Cavanagh H."/>
            <person name="Bos A."/>
            <person name="Gray C.A."/>
            <person name="Murphy B.T."/>
            <person name="Linington R.G."/>
            <person name="Eustaquio A.S."/>
        </authorList>
    </citation>
    <scope>NUCLEOTIDE SEQUENCE [LARGE SCALE GENOMIC DNA]</scope>
    <source>
        <strain evidence="2 3">RL17-374-BIF-D</strain>
    </source>
</reference>
<accession>A0ABW9CRS0</accession>
<feature type="transmembrane region" description="Helical" evidence="1">
    <location>
        <begin position="63"/>
        <end position="84"/>
    </location>
</feature>
<organism evidence="2 3">
    <name type="scientific">Caballeronia jiangsuensis</name>
    <dbReference type="NCBI Taxonomy" id="1458357"/>
    <lineage>
        <taxon>Bacteria</taxon>
        <taxon>Pseudomonadati</taxon>
        <taxon>Pseudomonadota</taxon>
        <taxon>Betaproteobacteria</taxon>
        <taxon>Burkholderiales</taxon>
        <taxon>Burkholderiaceae</taxon>
        <taxon>Caballeronia</taxon>
    </lineage>
</organism>
<gene>
    <name evidence="2" type="ORF">PQR08_25105</name>
</gene>
<sequence length="159" mass="17141">MSEDIEIVFSAPLKVAAALWQERWWCCAAFVVATAANLLPPAGYVGMAVRFAYEHLLHDASGIGRIMAAVLGVLATSLAWRVAGQRDRARPGLFARACDWVVNRFLMSHLARGVVVVIGASVAFGAHGVLFGVAFGAWLGFVMCSMQCLTAFSVMPRLR</sequence>
<name>A0ABW9CRS0_9BURK</name>